<comment type="caution">
    <text evidence="2">The sequence shown here is derived from an EMBL/GenBank/DDBJ whole genome shotgun (WGS) entry which is preliminary data.</text>
</comment>
<reference evidence="2 3" key="1">
    <citation type="submission" date="2013-08" db="EMBL/GenBank/DDBJ databases">
        <authorList>
            <person name="Durkin A.S."/>
            <person name="Haft D.R."/>
            <person name="McCorrison J."/>
            <person name="Torralba M."/>
            <person name="Gillis M."/>
            <person name="Haft D.H."/>
            <person name="Methe B."/>
            <person name="Sutton G."/>
            <person name="Nelson K.E."/>
        </authorList>
    </citation>
    <scope>NUCLEOTIDE SEQUENCE [LARGE SCALE GENOMIC DNA]</scope>
    <source>
        <strain evidence="2 3">ATCC 35536</strain>
    </source>
</reference>
<dbReference type="EMBL" id="AVQI01000046">
    <property type="protein sequence ID" value="ERK02884.1"/>
    <property type="molecule type" value="Genomic_DNA"/>
</dbReference>
<feature type="non-terminal residue" evidence="2">
    <location>
        <position position="107"/>
    </location>
</feature>
<evidence type="ECO:0000256" key="1">
    <source>
        <dbReference type="SAM" id="SignalP"/>
    </source>
</evidence>
<proteinExistence type="predicted"/>
<name>A0ABP2YLF9_TRESO</name>
<keyword evidence="3" id="KW-1185">Reference proteome</keyword>
<dbReference type="PROSITE" id="PS51257">
    <property type="entry name" value="PROKAR_LIPOPROTEIN"/>
    <property type="match status" value="1"/>
</dbReference>
<gene>
    <name evidence="2" type="ORF">HMPREF0860_2425</name>
</gene>
<feature type="chain" id="PRO_5045666451" description="Lipoprotein" evidence="1">
    <location>
        <begin position="36"/>
        <end position="107"/>
    </location>
</feature>
<evidence type="ECO:0008006" key="4">
    <source>
        <dbReference type="Google" id="ProtNLM"/>
    </source>
</evidence>
<evidence type="ECO:0000313" key="3">
    <source>
        <dbReference type="Proteomes" id="UP000016646"/>
    </source>
</evidence>
<dbReference type="Proteomes" id="UP000016646">
    <property type="component" value="Unassembled WGS sequence"/>
</dbReference>
<evidence type="ECO:0000313" key="2">
    <source>
        <dbReference type="EMBL" id="ERK02884.1"/>
    </source>
</evidence>
<organism evidence="2 3">
    <name type="scientific">Treponema socranskii subsp. socranskii VPI DR56BR1116 = ATCC 35536</name>
    <dbReference type="NCBI Taxonomy" id="1125725"/>
    <lineage>
        <taxon>Bacteria</taxon>
        <taxon>Pseudomonadati</taxon>
        <taxon>Spirochaetota</taxon>
        <taxon>Spirochaetia</taxon>
        <taxon>Spirochaetales</taxon>
        <taxon>Treponemataceae</taxon>
        <taxon>Treponema</taxon>
    </lineage>
</organism>
<accession>A0ABP2YLF9</accession>
<keyword evidence="1" id="KW-0732">Signal</keyword>
<protein>
    <recommendedName>
        <fullName evidence="4">Lipoprotein</fullName>
    </recommendedName>
</protein>
<feature type="signal peptide" evidence="1">
    <location>
        <begin position="1"/>
        <end position="35"/>
    </location>
</feature>
<sequence length="107" mass="11094">MKTSSKKKAHAFRGSAALITAAVLLTGLAISCSNGSDSGGGTPPTPPLVTKYKVELDRNIGGNVKVTPALSDDGMVAENTVLTFTAEPLQGYDLEKWELNGTEVNGT</sequence>